<protein>
    <recommendedName>
        <fullName evidence="2">UAS domain-containing protein</fullName>
    </recommendedName>
</protein>
<dbReference type="SMART" id="SM00594">
    <property type="entry name" value="UAS"/>
    <property type="match status" value="1"/>
</dbReference>
<evidence type="ECO:0000256" key="1">
    <source>
        <dbReference type="SAM" id="MobiDB-lite"/>
    </source>
</evidence>
<feature type="compositionally biased region" description="Basic and acidic residues" evidence="1">
    <location>
        <begin position="314"/>
        <end position="323"/>
    </location>
</feature>
<dbReference type="InterPro" id="IPR029071">
    <property type="entry name" value="Ubiquitin-like_domsf"/>
</dbReference>
<feature type="domain" description="UAS" evidence="2">
    <location>
        <begin position="134"/>
        <end position="251"/>
    </location>
</feature>
<dbReference type="InterPro" id="IPR006577">
    <property type="entry name" value="UAS"/>
</dbReference>
<reference evidence="4" key="1">
    <citation type="submission" date="2016-11" db="EMBL/GenBank/DDBJ databases">
        <authorList>
            <person name="Guldener U."/>
        </authorList>
    </citation>
    <scope>NUCLEOTIDE SEQUENCE [LARGE SCALE GENOMIC DNA]</scope>
</reference>
<dbReference type="Gene3D" id="3.40.30.10">
    <property type="entry name" value="Glutaredoxin"/>
    <property type="match status" value="1"/>
</dbReference>
<dbReference type="PANTHER" id="PTHR23322:SF6">
    <property type="entry name" value="UBX DOMAIN-CONTAINING PROTEIN 7"/>
    <property type="match status" value="1"/>
</dbReference>
<evidence type="ECO:0000313" key="4">
    <source>
        <dbReference type="Proteomes" id="UP000183365"/>
    </source>
</evidence>
<dbReference type="PANTHER" id="PTHR23322">
    <property type="entry name" value="FAS-ASSOCIATED PROTEIN"/>
    <property type="match status" value="1"/>
</dbReference>
<dbReference type="Gene3D" id="1.10.8.10">
    <property type="entry name" value="DNA helicase RuvA subunit, C-terminal domain"/>
    <property type="match status" value="1"/>
</dbReference>
<dbReference type="Gene3D" id="3.10.20.90">
    <property type="entry name" value="Phosphatidylinositol 3-kinase Catalytic Subunit, Chain A, domain 1"/>
    <property type="match status" value="1"/>
</dbReference>
<dbReference type="OrthoDB" id="270602at2759"/>
<evidence type="ECO:0000313" key="3">
    <source>
        <dbReference type="EMBL" id="SGZ39482.1"/>
    </source>
</evidence>
<dbReference type="CDD" id="cd02958">
    <property type="entry name" value="UAS"/>
    <property type="match status" value="1"/>
</dbReference>
<dbReference type="GO" id="GO:0043161">
    <property type="term" value="P:proteasome-mediated ubiquitin-dependent protein catabolic process"/>
    <property type="evidence" value="ECO:0007669"/>
    <property type="project" value="EnsemblFungi"/>
</dbReference>
<dbReference type="GO" id="GO:0051117">
    <property type="term" value="F:ATPase binding"/>
    <property type="evidence" value="ECO:0007669"/>
    <property type="project" value="EnsemblFungi"/>
</dbReference>
<dbReference type="InterPro" id="IPR050730">
    <property type="entry name" value="UBX_domain-protein"/>
</dbReference>
<sequence length="429" mass="49913">MSNIEDNIPLFISITNCSDANTAKHYLDMCNNDLNQSIQLFFDTSNGINDDYTAPMTFNTEVLNDFTDEPDVFIPEVQYGGVGGYYEDLRDDDESSLDFEVSDDYNSSDQSDDSDVVEVDYNGNFITKETHEEKLKRMFSKPMDLIFNKGYDITSLKLHAKRRNKWILINIQDTNNFECMKLNRDIWSDPIIKCIIKEKFLFNQFDKTERAGREYLFLYPLNEKVPGIVRKKPTRIINDGVVRDEFGDRLELPVIGIIDPITGALMECWNGGIQDKIEFINELNRFVDHFDNNNPDAIMISDESSNEQAEEEQENKIEEPIHEEMDEEDEHKSVFNKIEPREHEEPSSSVPSTRIQFRMFNNGKRIIKKVSMNDKVRDLFAFCKFDAENFPEGSYFELHLDGSNLIEHIDKTIDEMNLKMSSLTVEFIE</sequence>
<organism evidence="3 4">
    <name type="scientific">Hanseniaspora guilliermondii</name>
    <dbReference type="NCBI Taxonomy" id="56406"/>
    <lineage>
        <taxon>Eukaryota</taxon>
        <taxon>Fungi</taxon>
        <taxon>Dikarya</taxon>
        <taxon>Ascomycota</taxon>
        <taxon>Saccharomycotina</taxon>
        <taxon>Saccharomycetes</taxon>
        <taxon>Saccharomycodales</taxon>
        <taxon>Saccharomycodaceae</taxon>
        <taxon>Hanseniaspora</taxon>
    </lineage>
</organism>
<gene>
    <name evidence="3" type="ORF">HGUI_01682</name>
</gene>
<dbReference type="EMBL" id="FQNF01000024">
    <property type="protein sequence ID" value="SGZ39482.1"/>
    <property type="molecule type" value="Genomic_DNA"/>
</dbReference>
<dbReference type="Proteomes" id="UP000183365">
    <property type="component" value="Unassembled WGS sequence"/>
</dbReference>
<feature type="compositionally biased region" description="Acidic residues" evidence="1">
    <location>
        <begin position="304"/>
        <end position="313"/>
    </location>
</feature>
<name>A0A1L0AZB4_9ASCO</name>
<dbReference type="Pfam" id="PF14555">
    <property type="entry name" value="UBA_4"/>
    <property type="match status" value="1"/>
</dbReference>
<accession>A0A1L0AZB4</accession>
<dbReference type="AlphaFoldDB" id="A0A1L0AZB4"/>
<dbReference type="VEuPathDB" id="FungiDB:HGUI_01682"/>
<proteinExistence type="predicted"/>
<dbReference type="GO" id="GO:0043130">
    <property type="term" value="F:ubiquitin binding"/>
    <property type="evidence" value="ECO:0007669"/>
    <property type="project" value="EnsemblFungi"/>
</dbReference>
<feature type="region of interest" description="Disordered" evidence="1">
    <location>
        <begin position="303"/>
        <end position="332"/>
    </location>
</feature>
<evidence type="ECO:0000259" key="2">
    <source>
        <dbReference type="SMART" id="SM00594"/>
    </source>
</evidence>
<dbReference type="GO" id="GO:0005634">
    <property type="term" value="C:nucleus"/>
    <property type="evidence" value="ECO:0007669"/>
    <property type="project" value="TreeGrafter"/>
</dbReference>
<dbReference type="SUPFAM" id="SSF52833">
    <property type="entry name" value="Thioredoxin-like"/>
    <property type="match status" value="1"/>
</dbReference>
<dbReference type="InterPro" id="IPR036249">
    <property type="entry name" value="Thioredoxin-like_sf"/>
</dbReference>
<keyword evidence="4" id="KW-1185">Reference proteome</keyword>
<dbReference type="Pfam" id="PF13899">
    <property type="entry name" value="Thioredoxin_7"/>
    <property type="match status" value="1"/>
</dbReference>
<dbReference type="SUPFAM" id="SSF54236">
    <property type="entry name" value="Ubiquitin-like"/>
    <property type="match status" value="1"/>
</dbReference>